<protein>
    <submittedName>
        <fullName evidence="1">Uncharacterized protein</fullName>
    </submittedName>
</protein>
<keyword evidence="2" id="KW-1185">Reference proteome</keyword>
<evidence type="ECO:0000313" key="1">
    <source>
        <dbReference type="EMBL" id="KAJ8012736.1"/>
    </source>
</evidence>
<dbReference type="EMBL" id="CM055731">
    <property type="protein sequence ID" value="KAJ8012736.1"/>
    <property type="molecule type" value="Genomic_DNA"/>
</dbReference>
<dbReference type="Proteomes" id="UP001157502">
    <property type="component" value="Chromosome 4"/>
</dbReference>
<comment type="caution">
    <text evidence="1">The sequence shown here is derived from an EMBL/GenBank/DDBJ whole genome shotgun (WGS) entry which is preliminary data.</text>
</comment>
<gene>
    <name evidence="1" type="ORF">DPEC_G00045980</name>
</gene>
<evidence type="ECO:0000313" key="2">
    <source>
        <dbReference type="Proteomes" id="UP001157502"/>
    </source>
</evidence>
<reference evidence="1" key="1">
    <citation type="submission" date="2021-05" db="EMBL/GenBank/DDBJ databases">
        <authorList>
            <person name="Pan Q."/>
            <person name="Jouanno E."/>
            <person name="Zahm M."/>
            <person name="Klopp C."/>
            <person name="Cabau C."/>
            <person name="Louis A."/>
            <person name="Berthelot C."/>
            <person name="Parey E."/>
            <person name="Roest Crollius H."/>
            <person name="Montfort J."/>
            <person name="Robinson-Rechavi M."/>
            <person name="Bouchez O."/>
            <person name="Lampietro C."/>
            <person name="Lopez Roques C."/>
            <person name="Donnadieu C."/>
            <person name="Postlethwait J."/>
            <person name="Bobe J."/>
            <person name="Dillon D."/>
            <person name="Chandos A."/>
            <person name="von Hippel F."/>
            <person name="Guiguen Y."/>
        </authorList>
    </citation>
    <scope>NUCLEOTIDE SEQUENCE</scope>
    <source>
        <strain evidence="1">YG-Jan2019</strain>
    </source>
</reference>
<sequence length="305" mass="33527">MQSLTSGGFAGDSMSSYLEFYSGGNMMALPAKFCHEEHRPALKYHGEIVGRLSSGILDHQSSSRSISGVQHQAVFEVPLESDGSAADGNYVDQGLTYSFAYGCYNDVEPNRMHTQCINPPALSGNGPVASHPTETYYRDITQTNQHWQSVKISRGYVTGGDQNSSPSQDNFPKNCLEEPQLVANTFDWMKIKRSNPKISKTFECGLSKAGSIPRTNFTTKQLTELEKEFHFNKYLTRSRRIEIAHGLCLNEAQAAQIPGAEGRGVSTRGSLCISNSGNPPGIPGHKVNPSLSKHTHVFGRRARRK</sequence>
<name>A0ACC2HA25_DALPE</name>
<accession>A0ACC2HA25</accession>
<organism evidence="1 2">
    <name type="scientific">Dallia pectoralis</name>
    <name type="common">Alaska blackfish</name>
    <dbReference type="NCBI Taxonomy" id="75939"/>
    <lineage>
        <taxon>Eukaryota</taxon>
        <taxon>Metazoa</taxon>
        <taxon>Chordata</taxon>
        <taxon>Craniata</taxon>
        <taxon>Vertebrata</taxon>
        <taxon>Euteleostomi</taxon>
        <taxon>Actinopterygii</taxon>
        <taxon>Neopterygii</taxon>
        <taxon>Teleostei</taxon>
        <taxon>Protacanthopterygii</taxon>
        <taxon>Esociformes</taxon>
        <taxon>Umbridae</taxon>
        <taxon>Dallia</taxon>
    </lineage>
</organism>
<proteinExistence type="predicted"/>